<dbReference type="OrthoDB" id="9807403at2"/>
<comment type="domain">
    <text evidence="8">The N-terminal region contains the highly conserved SGGXDS motif, predicted to be a P-loop motif involved in ATP binding.</text>
</comment>
<keyword evidence="11" id="KW-1185">Reference proteome</keyword>
<dbReference type="GO" id="GO:0005737">
    <property type="term" value="C:cytoplasm"/>
    <property type="evidence" value="ECO:0007669"/>
    <property type="project" value="UniProtKB-SubCell"/>
</dbReference>
<keyword evidence="3 8" id="KW-0436">Ligase</keyword>
<dbReference type="InterPro" id="IPR012796">
    <property type="entry name" value="Lysidine-tRNA-synth_C"/>
</dbReference>
<evidence type="ECO:0000256" key="3">
    <source>
        <dbReference type="ARBA" id="ARBA00022598"/>
    </source>
</evidence>
<accession>A0A6N8L678</accession>
<evidence type="ECO:0000256" key="8">
    <source>
        <dbReference type="HAMAP-Rule" id="MF_01161"/>
    </source>
</evidence>
<feature type="domain" description="Lysidine-tRNA(Ile) synthetase C-terminal" evidence="9">
    <location>
        <begin position="365"/>
        <end position="438"/>
    </location>
</feature>
<dbReference type="EMBL" id="WSQA01000012">
    <property type="protein sequence ID" value="MVZ63262.1"/>
    <property type="molecule type" value="Genomic_DNA"/>
</dbReference>
<reference evidence="10 11" key="1">
    <citation type="submission" date="2019-12" db="EMBL/GenBank/DDBJ databases">
        <authorList>
            <person name="Dong K."/>
        </authorList>
    </citation>
    <scope>NUCLEOTIDE SEQUENCE [LARGE SCALE GENOMIC DNA]</scope>
    <source>
        <strain evidence="10 11">JCM 31225</strain>
    </source>
</reference>
<dbReference type="GO" id="GO:0032267">
    <property type="term" value="F:tRNA(Ile)-lysidine synthase activity"/>
    <property type="evidence" value="ECO:0007669"/>
    <property type="project" value="UniProtKB-EC"/>
</dbReference>
<dbReference type="Pfam" id="PF11734">
    <property type="entry name" value="TilS_C"/>
    <property type="match status" value="1"/>
</dbReference>
<evidence type="ECO:0000256" key="6">
    <source>
        <dbReference type="ARBA" id="ARBA00022840"/>
    </source>
</evidence>
<dbReference type="NCBIfam" id="TIGR02432">
    <property type="entry name" value="lysidine_TilS_N"/>
    <property type="match status" value="1"/>
</dbReference>
<dbReference type="SMART" id="SM00977">
    <property type="entry name" value="TilS_C"/>
    <property type="match status" value="1"/>
</dbReference>
<dbReference type="GO" id="GO:0005524">
    <property type="term" value="F:ATP binding"/>
    <property type="evidence" value="ECO:0007669"/>
    <property type="project" value="UniProtKB-UniRule"/>
</dbReference>
<evidence type="ECO:0000313" key="10">
    <source>
        <dbReference type="EMBL" id="MVZ63262.1"/>
    </source>
</evidence>
<dbReference type="NCBIfam" id="TIGR02433">
    <property type="entry name" value="lysidine_TilS_C"/>
    <property type="match status" value="1"/>
</dbReference>
<evidence type="ECO:0000313" key="11">
    <source>
        <dbReference type="Proteomes" id="UP000435036"/>
    </source>
</evidence>
<dbReference type="Pfam" id="PF01171">
    <property type="entry name" value="ATP_bind_3"/>
    <property type="match status" value="1"/>
</dbReference>
<protein>
    <recommendedName>
        <fullName evidence="8">tRNA(Ile)-lysidine synthase</fullName>
        <ecNumber evidence="8">6.3.4.19</ecNumber>
    </recommendedName>
    <alternativeName>
        <fullName evidence="8">tRNA(Ile)-2-lysyl-cytidine synthase</fullName>
    </alternativeName>
    <alternativeName>
        <fullName evidence="8">tRNA(Ile)-lysidine synthetase</fullName>
    </alternativeName>
</protein>
<dbReference type="RefSeq" id="WP_160369986.1">
    <property type="nucleotide sequence ID" value="NZ_WSQA01000012.1"/>
</dbReference>
<evidence type="ECO:0000256" key="5">
    <source>
        <dbReference type="ARBA" id="ARBA00022741"/>
    </source>
</evidence>
<dbReference type="InterPro" id="IPR012094">
    <property type="entry name" value="tRNA_Ile_lys_synt"/>
</dbReference>
<dbReference type="AlphaFoldDB" id="A0A6N8L678"/>
<organism evidence="10 11">
    <name type="scientific">Sphingobacterium humi</name>
    <dbReference type="NCBI Taxonomy" id="1796905"/>
    <lineage>
        <taxon>Bacteria</taxon>
        <taxon>Pseudomonadati</taxon>
        <taxon>Bacteroidota</taxon>
        <taxon>Sphingobacteriia</taxon>
        <taxon>Sphingobacteriales</taxon>
        <taxon>Sphingobacteriaceae</taxon>
        <taxon>Sphingobacterium</taxon>
    </lineage>
</organism>
<dbReference type="GO" id="GO:0006400">
    <property type="term" value="P:tRNA modification"/>
    <property type="evidence" value="ECO:0007669"/>
    <property type="project" value="UniProtKB-UniRule"/>
</dbReference>
<dbReference type="PANTHER" id="PTHR43033:SF1">
    <property type="entry name" value="TRNA(ILE)-LYSIDINE SYNTHASE-RELATED"/>
    <property type="match status" value="1"/>
</dbReference>
<keyword evidence="4 8" id="KW-0819">tRNA processing</keyword>
<dbReference type="Gene3D" id="3.40.50.620">
    <property type="entry name" value="HUPs"/>
    <property type="match status" value="1"/>
</dbReference>
<dbReference type="SUPFAM" id="SSF56037">
    <property type="entry name" value="PheT/TilS domain"/>
    <property type="match status" value="1"/>
</dbReference>
<name>A0A6N8L678_9SPHI</name>
<dbReference type="InterPro" id="IPR012795">
    <property type="entry name" value="tRNA_Ile_lys_synt_N"/>
</dbReference>
<comment type="caution">
    <text evidence="10">The sequence shown here is derived from an EMBL/GenBank/DDBJ whole genome shotgun (WGS) entry which is preliminary data.</text>
</comment>
<evidence type="ECO:0000256" key="4">
    <source>
        <dbReference type="ARBA" id="ARBA00022694"/>
    </source>
</evidence>
<proteinExistence type="inferred from homology"/>
<keyword evidence="5 8" id="KW-0547">Nucleotide-binding</keyword>
<evidence type="ECO:0000256" key="2">
    <source>
        <dbReference type="ARBA" id="ARBA00022490"/>
    </source>
</evidence>
<comment type="function">
    <text evidence="8">Ligates lysine onto the cytidine present at position 34 of the AUA codon-specific tRNA(Ile) that contains the anticodon CAU, in an ATP-dependent manner. Cytidine is converted to lysidine, thus changing the amino acid specificity of the tRNA from methionine to isoleucine.</text>
</comment>
<comment type="subcellular location">
    <subcellularLocation>
        <location evidence="1 8">Cytoplasm</location>
    </subcellularLocation>
</comment>
<evidence type="ECO:0000256" key="7">
    <source>
        <dbReference type="ARBA" id="ARBA00048539"/>
    </source>
</evidence>
<keyword evidence="6 8" id="KW-0067">ATP-binding</keyword>
<gene>
    <name evidence="8 10" type="primary">tilS</name>
    <name evidence="10" type="ORF">GQF63_14620</name>
</gene>
<dbReference type="SUPFAM" id="SSF52402">
    <property type="entry name" value="Adenine nucleotide alpha hydrolases-like"/>
    <property type="match status" value="1"/>
</dbReference>
<evidence type="ECO:0000256" key="1">
    <source>
        <dbReference type="ARBA" id="ARBA00004496"/>
    </source>
</evidence>
<keyword evidence="2 8" id="KW-0963">Cytoplasm</keyword>
<dbReference type="EC" id="6.3.4.19" evidence="8"/>
<dbReference type="CDD" id="cd01992">
    <property type="entry name" value="TilS_N"/>
    <property type="match status" value="1"/>
</dbReference>
<evidence type="ECO:0000259" key="9">
    <source>
        <dbReference type="SMART" id="SM00977"/>
    </source>
</evidence>
<comment type="catalytic activity">
    <reaction evidence="7 8">
        <text>cytidine(34) in tRNA(Ile2) + L-lysine + ATP = lysidine(34) in tRNA(Ile2) + AMP + diphosphate + H(+)</text>
        <dbReference type="Rhea" id="RHEA:43744"/>
        <dbReference type="Rhea" id="RHEA-COMP:10625"/>
        <dbReference type="Rhea" id="RHEA-COMP:10670"/>
        <dbReference type="ChEBI" id="CHEBI:15378"/>
        <dbReference type="ChEBI" id="CHEBI:30616"/>
        <dbReference type="ChEBI" id="CHEBI:32551"/>
        <dbReference type="ChEBI" id="CHEBI:33019"/>
        <dbReference type="ChEBI" id="CHEBI:82748"/>
        <dbReference type="ChEBI" id="CHEBI:83665"/>
        <dbReference type="ChEBI" id="CHEBI:456215"/>
        <dbReference type="EC" id="6.3.4.19"/>
    </reaction>
</comment>
<dbReference type="HAMAP" id="MF_01161">
    <property type="entry name" value="tRNA_Ile_lys_synt"/>
    <property type="match status" value="1"/>
</dbReference>
<dbReference type="InterPro" id="IPR014729">
    <property type="entry name" value="Rossmann-like_a/b/a_fold"/>
</dbReference>
<dbReference type="Proteomes" id="UP000435036">
    <property type="component" value="Unassembled WGS sequence"/>
</dbReference>
<comment type="similarity">
    <text evidence="8">Belongs to the tRNA(Ile)-lysidine synthase family.</text>
</comment>
<feature type="binding site" evidence="8">
    <location>
        <begin position="28"/>
        <end position="33"/>
    </location>
    <ligand>
        <name>ATP</name>
        <dbReference type="ChEBI" id="CHEBI:30616"/>
    </ligand>
</feature>
<dbReference type="PANTHER" id="PTHR43033">
    <property type="entry name" value="TRNA(ILE)-LYSIDINE SYNTHASE-RELATED"/>
    <property type="match status" value="1"/>
</dbReference>
<sequence length="441" mass="50432">MATINTLKTFIKKKQLLTAADKVLLAVSGGKDSMLMACLFHDLGYQGIIAHCNFQLRGEESDKDEDLVRQYAERLGYPFFVQYFDTEAYAKENKISIQMAARELRYAWFAELAKAEGCVVTAIAQHQNDHIETALLNLTRGTGLQGLLGISPKRGDLIRPLLCFTAEEVEKTAKEYAVPYRDDQSNFSTKYARNKIRLEVIPKLKEIQPDFEQVMQQNMQYFEESYRFIERIVADIRKAIMQEAEGQVKIKLADLAAYQDDSYLLFELFKPYGFKKEQLMDLQDCLKRPMGQLFSSASTEALLDRELLILRPIPEEAALQLEISSFDAPIAVQGKQLTARKGKKTEIASLPNSVSIDADLLVYPLQLRYWQQGDSFVPFGMKGRKKLSDFFIQQKIDRFAKGQVPILVNGDGQIIWLLNHRLDNRFRVTENTKKVLTLVLK</sequence>
<dbReference type="InterPro" id="IPR011063">
    <property type="entry name" value="TilS/TtcA_N"/>
</dbReference>